<feature type="signal peptide" evidence="6">
    <location>
        <begin position="1"/>
        <end position="19"/>
    </location>
</feature>
<dbReference type="STRING" id="1679170.AC625_12215"/>
<evidence type="ECO:0000256" key="6">
    <source>
        <dbReference type="SAM" id="SignalP"/>
    </source>
</evidence>
<keyword evidence="4" id="KW-0564">Palmitate</keyword>
<dbReference type="InterPro" id="IPR050490">
    <property type="entry name" value="Bact_solute-bd_prot1"/>
</dbReference>
<dbReference type="Gene3D" id="3.40.190.10">
    <property type="entry name" value="Periplasmic binding protein-like II"/>
    <property type="match status" value="1"/>
</dbReference>
<dbReference type="PROSITE" id="PS51257">
    <property type="entry name" value="PROKAR_LIPOPROTEIN"/>
    <property type="match status" value="1"/>
</dbReference>
<evidence type="ECO:0000256" key="5">
    <source>
        <dbReference type="ARBA" id="ARBA00023288"/>
    </source>
</evidence>
<dbReference type="OrthoDB" id="9782846at2"/>
<sequence>MVRKLVISLLTLCLFLALAACSGEDKSLKGLSKDEKSDKGMEVIGENVKFDPNKLVNNGETIAIELWTWGGKEVFQKQVDAYEKIYPNVKIKVVNQPWDDYWTKLPLQLKGKNGPALFNVHNSYHSNIIKFMAPYDISTEALDKDYIGVTSHVIDDHVYYIDYAINSGNIYYNKKMWKEAGLTETNIPTTWDQFIQVAEKLTKKDATGKLIQAGFNFNGETYKAIIAGLGYQKGELLFKKDGKTVDFDNKTTIGNTQMLYDLYNKFHVGSPDFGDDSTKSFGNGQSAMVYKWGWMQGELNNNYPDIEWGVFRIPTPTDEVPFAFDRYNGESTPGINANASREEQAVAQDFLKFILAGEDFGREFSLFNASFPSKRSLAKDPDILADPVLRALAPNVDRYIWPGSFPSAVETQSGRVFEEIFYNGVDIKDAIKAGQKQMEKDMKNADFETVESKYKFYSER</sequence>
<evidence type="ECO:0000313" key="8">
    <source>
        <dbReference type="Proteomes" id="UP000037146"/>
    </source>
</evidence>
<dbReference type="PANTHER" id="PTHR43649:SF33">
    <property type="entry name" value="POLYGALACTURONAN_RHAMNOGALACTURONAN-BINDING PROTEIN YTCQ"/>
    <property type="match status" value="1"/>
</dbReference>
<dbReference type="Proteomes" id="UP000037146">
    <property type="component" value="Unassembled WGS sequence"/>
</dbReference>
<organism evidence="7 8">
    <name type="scientific">Peribacillus loiseleuriae</name>
    <dbReference type="NCBI Taxonomy" id="1679170"/>
    <lineage>
        <taxon>Bacteria</taxon>
        <taxon>Bacillati</taxon>
        <taxon>Bacillota</taxon>
        <taxon>Bacilli</taxon>
        <taxon>Bacillales</taxon>
        <taxon>Bacillaceae</taxon>
        <taxon>Peribacillus</taxon>
    </lineage>
</organism>
<keyword evidence="5" id="KW-0449">Lipoprotein</keyword>
<evidence type="ECO:0000313" key="7">
    <source>
        <dbReference type="EMBL" id="KMY50171.1"/>
    </source>
</evidence>
<keyword evidence="8" id="KW-1185">Reference proteome</keyword>
<comment type="caution">
    <text evidence="7">The sequence shown here is derived from an EMBL/GenBank/DDBJ whole genome shotgun (WGS) entry which is preliminary data.</text>
</comment>
<accession>A0A0K9GU50</accession>
<feature type="chain" id="PRO_5005524587" evidence="6">
    <location>
        <begin position="20"/>
        <end position="460"/>
    </location>
</feature>
<evidence type="ECO:0000256" key="4">
    <source>
        <dbReference type="ARBA" id="ARBA00023139"/>
    </source>
</evidence>
<dbReference type="SUPFAM" id="SSF53850">
    <property type="entry name" value="Periplasmic binding protein-like II"/>
    <property type="match status" value="1"/>
</dbReference>
<evidence type="ECO:0000256" key="1">
    <source>
        <dbReference type="ARBA" id="ARBA00022475"/>
    </source>
</evidence>
<protein>
    <submittedName>
        <fullName evidence="7">Sugar ABC transporter substrate-binding protein</fullName>
    </submittedName>
</protein>
<dbReference type="RefSeq" id="WP_049681518.1">
    <property type="nucleotide sequence ID" value="NZ_LFZW01000001.1"/>
</dbReference>
<dbReference type="EMBL" id="LFZW01000001">
    <property type="protein sequence ID" value="KMY50171.1"/>
    <property type="molecule type" value="Genomic_DNA"/>
</dbReference>
<keyword evidence="2 6" id="KW-0732">Signal</keyword>
<evidence type="ECO:0000256" key="2">
    <source>
        <dbReference type="ARBA" id="ARBA00022729"/>
    </source>
</evidence>
<reference evidence="8" key="1">
    <citation type="submission" date="2015-07" db="EMBL/GenBank/DDBJ databases">
        <title>Genome sequencing project for genomic taxonomy and phylogenomics of Bacillus-like bacteria.</title>
        <authorList>
            <person name="Liu B."/>
            <person name="Wang J."/>
            <person name="Zhu Y."/>
            <person name="Liu G."/>
            <person name="Chen Q."/>
            <person name="Chen Z."/>
            <person name="Lan J."/>
            <person name="Che J."/>
            <person name="Ge C."/>
            <person name="Shi H."/>
            <person name="Pan Z."/>
            <person name="Liu X."/>
        </authorList>
    </citation>
    <scope>NUCLEOTIDE SEQUENCE [LARGE SCALE GENOMIC DNA]</scope>
    <source>
        <strain evidence="8">FJAT-27997</strain>
    </source>
</reference>
<keyword evidence="3" id="KW-0472">Membrane</keyword>
<evidence type="ECO:0000256" key="3">
    <source>
        <dbReference type="ARBA" id="ARBA00023136"/>
    </source>
</evidence>
<dbReference type="Pfam" id="PF01547">
    <property type="entry name" value="SBP_bac_1"/>
    <property type="match status" value="1"/>
</dbReference>
<name>A0A0K9GU50_9BACI</name>
<gene>
    <name evidence="7" type="ORF">AC625_12215</name>
</gene>
<dbReference type="AlphaFoldDB" id="A0A0K9GU50"/>
<dbReference type="PANTHER" id="PTHR43649">
    <property type="entry name" value="ARABINOSE-BINDING PROTEIN-RELATED"/>
    <property type="match status" value="1"/>
</dbReference>
<keyword evidence="1" id="KW-1003">Cell membrane</keyword>
<dbReference type="InterPro" id="IPR006059">
    <property type="entry name" value="SBP"/>
</dbReference>
<proteinExistence type="predicted"/>
<dbReference type="PATRIC" id="fig|1679170.3.peg.2778"/>